<evidence type="ECO:0000256" key="1">
    <source>
        <dbReference type="SAM" id="MobiDB-lite"/>
    </source>
</evidence>
<dbReference type="EMBL" id="JBFXLU010000113">
    <property type="protein sequence ID" value="KAL2841147.1"/>
    <property type="molecule type" value="Genomic_DNA"/>
</dbReference>
<feature type="region of interest" description="Disordered" evidence="1">
    <location>
        <begin position="394"/>
        <end position="419"/>
    </location>
</feature>
<dbReference type="Proteomes" id="UP001610446">
    <property type="component" value="Unassembled WGS sequence"/>
</dbReference>
<organism evidence="2 3">
    <name type="scientific">Aspergillus pseudoustus</name>
    <dbReference type="NCBI Taxonomy" id="1810923"/>
    <lineage>
        <taxon>Eukaryota</taxon>
        <taxon>Fungi</taxon>
        <taxon>Dikarya</taxon>
        <taxon>Ascomycota</taxon>
        <taxon>Pezizomycotina</taxon>
        <taxon>Eurotiomycetes</taxon>
        <taxon>Eurotiomycetidae</taxon>
        <taxon>Eurotiales</taxon>
        <taxon>Aspergillaceae</taxon>
        <taxon>Aspergillus</taxon>
        <taxon>Aspergillus subgen. Nidulantes</taxon>
    </lineage>
</organism>
<feature type="compositionally biased region" description="Basic and acidic residues" evidence="1">
    <location>
        <begin position="96"/>
        <end position="108"/>
    </location>
</feature>
<feature type="compositionally biased region" description="Basic and acidic residues" evidence="1">
    <location>
        <begin position="394"/>
        <end position="410"/>
    </location>
</feature>
<sequence>MATLGISALMLSRAMQGPDSLTESHTDSVESDVPTVDISSLQHRKRPSGLVFRSQEPFPSFPRQPTFDRVLDQKQDPESLYLRQRSERHARQHKANLRELKRREENKQRKANRARQKANGLSRHQPRFGEHAKHLRSREEGVYDNVIRIGTRAREAYLREEKRLEENKRKSEIVQERKGLEMGGKLSLAQQMQQHQELLRRRVLLAQQGILDHSHLTPHIPPTSQQIYQMEANMKTRIGGKPKKWERSLDGWEGATLINAGTYFNWFLGDEYIANMELDSEGQLTAARDAETTPDNKVKKRQGLNTEVWKEVATTITKTPKLNSSESVADKVNRSSPEWQMWRWLGRSGPVDTEAVRGHSSSLSIKRTISEDCTGAPGNERPSKLQCLKKEALRHEQPHVDHLKRAESSRPTKRPLMRPDLLLAALRP</sequence>
<evidence type="ECO:0000313" key="3">
    <source>
        <dbReference type="Proteomes" id="UP001610446"/>
    </source>
</evidence>
<keyword evidence="3" id="KW-1185">Reference proteome</keyword>
<feature type="region of interest" description="Disordered" evidence="1">
    <location>
        <begin position="17"/>
        <end position="136"/>
    </location>
</feature>
<protein>
    <submittedName>
        <fullName evidence="2">Uncharacterized protein</fullName>
    </submittedName>
</protein>
<feature type="compositionally biased region" description="Basic and acidic residues" evidence="1">
    <location>
        <begin position="127"/>
        <end position="136"/>
    </location>
</feature>
<accession>A0ABR4JM83</accession>
<gene>
    <name evidence="2" type="ORF">BJY01DRAFT_217881</name>
</gene>
<reference evidence="2 3" key="1">
    <citation type="submission" date="2024-07" db="EMBL/GenBank/DDBJ databases">
        <title>Section-level genome sequencing and comparative genomics of Aspergillus sections Usti and Cavernicolus.</title>
        <authorList>
            <consortium name="Lawrence Berkeley National Laboratory"/>
            <person name="Nybo J.L."/>
            <person name="Vesth T.C."/>
            <person name="Theobald S."/>
            <person name="Frisvad J.C."/>
            <person name="Larsen T.O."/>
            <person name="Kjaerboelling I."/>
            <person name="Rothschild-Mancinelli K."/>
            <person name="Lyhne E.K."/>
            <person name="Kogle M.E."/>
            <person name="Barry K."/>
            <person name="Clum A."/>
            <person name="Na H."/>
            <person name="Ledsgaard L."/>
            <person name="Lin J."/>
            <person name="Lipzen A."/>
            <person name="Kuo A."/>
            <person name="Riley R."/>
            <person name="Mondo S."/>
            <person name="Labutti K."/>
            <person name="Haridas S."/>
            <person name="Pangalinan J."/>
            <person name="Salamov A.A."/>
            <person name="Simmons B.A."/>
            <person name="Magnuson J.K."/>
            <person name="Chen J."/>
            <person name="Drula E."/>
            <person name="Henrissat B."/>
            <person name="Wiebenga A."/>
            <person name="Lubbers R.J."/>
            <person name="Gomes A.C."/>
            <person name="Makela M.R."/>
            <person name="Stajich J."/>
            <person name="Grigoriev I.V."/>
            <person name="Mortensen U.H."/>
            <person name="De Vries R.P."/>
            <person name="Baker S.E."/>
            <person name="Andersen M.R."/>
        </authorList>
    </citation>
    <scope>NUCLEOTIDE SEQUENCE [LARGE SCALE GENOMIC DNA]</scope>
    <source>
        <strain evidence="2 3">CBS 123904</strain>
    </source>
</reference>
<name>A0ABR4JM83_9EURO</name>
<evidence type="ECO:0000313" key="2">
    <source>
        <dbReference type="EMBL" id="KAL2841147.1"/>
    </source>
</evidence>
<proteinExistence type="predicted"/>
<comment type="caution">
    <text evidence="2">The sequence shown here is derived from an EMBL/GenBank/DDBJ whole genome shotgun (WGS) entry which is preliminary data.</text>
</comment>